<dbReference type="InParanoid" id="A0A409XH38"/>
<dbReference type="EMBL" id="NHYD01001706">
    <property type="protein sequence ID" value="PPQ90073.1"/>
    <property type="molecule type" value="Genomic_DNA"/>
</dbReference>
<protein>
    <submittedName>
        <fullName evidence="2">Uncharacterized protein</fullName>
    </submittedName>
</protein>
<dbReference type="AlphaFoldDB" id="A0A409XH38"/>
<gene>
    <name evidence="2" type="ORF">CVT25_011972</name>
</gene>
<evidence type="ECO:0000313" key="2">
    <source>
        <dbReference type="EMBL" id="PPQ90073.1"/>
    </source>
</evidence>
<reference evidence="2 3" key="1">
    <citation type="journal article" date="2018" name="Evol. Lett.">
        <title>Horizontal gene cluster transfer increased hallucinogenic mushroom diversity.</title>
        <authorList>
            <person name="Reynolds H.T."/>
            <person name="Vijayakumar V."/>
            <person name="Gluck-Thaler E."/>
            <person name="Korotkin H.B."/>
            <person name="Matheny P.B."/>
            <person name="Slot J.C."/>
        </authorList>
    </citation>
    <scope>NUCLEOTIDE SEQUENCE [LARGE SCALE GENOMIC DNA]</scope>
    <source>
        <strain evidence="2 3">2631</strain>
    </source>
</reference>
<sequence length="97" mass="10443">MLIGDADGPESHGAEYVMIGGDEGEKVEREKVDGRWSWMPASEGPNFNSESMVVREKCGRGRGELTLSLMDTGSDSYADGDRRLDGLLGEDAGKDCS</sequence>
<evidence type="ECO:0000256" key="1">
    <source>
        <dbReference type="SAM" id="MobiDB-lite"/>
    </source>
</evidence>
<proteinExistence type="predicted"/>
<accession>A0A409XH38</accession>
<dbReference type="Proteomes" id="UP000283269">
    <property type="component" value="Unassembled WGS sequence"/>
</dbReference>
<feature type="region of interest" description="Disordered" evidence="1">
    <location>
        <begin position="73"/>
        <end position="97"/>
    </location>
</feature>
<name>A0A409XH38_PSICY</name>
<organism evidence="2 3">
    <name type="scientific">Psilocybe cyanescens</name>
    <dbReference type="NCBI Taxonomy" id="93625"/>
    <lineage>
        <taxon>Eukaryota</taxon>
        <taxon>Fungi</taxon>
        <taxon>Dikarya</taxon>
        <taxon>Basidiomycota</taxon>
        <taxon>Agaricomycotina</taxon>
        <taxon>Agaricomycetes</taxon>
        <taxon>Agaricomycetidae</taxon>
        <taxon>Agaricales</taxon>
        <taxon>Agaricineae</taxon>
        <taxon>Strophariaceae</taxon>
        <taxon>Psilocybe</taxon>
    </lineage>
</organism>
<evidence type="ECO:0000313" key="3">
    <source>
        <dbReference type="Proteomes" id="UP000283269"/>
    </source>
</evidence>
<comment type="caution">
    <text evidence="2">The sequence shown here is derived from an EMBL/GenBank/DDBJ whole genome shotgun (WGS) entry which is preliminary data.</text>
</comment>
<feature type="compositionally biased region" description="Basic and acidic residues" evidence="1">
    <location>
        <begin position="79"/>
        <end position="97"/>
    </location>
</feature>
<keyword evidence="3" id="KW-1185">Reference proteome</keyword>